<evidence type="ECO:0008006" key="3">
    <source>
        <dbReference type="Google" id="ProtNLM"/>
    </source>
</evidence>
<sequence>MADNDFIPISTLCNHYTIEVSFFKQLQDAGLVEIQYVEKTQCLHQNNLATFEKIIRIHKELQVNIEGIDVVLNLLERVEILNNELQLVKTRLGLYE</sequence>
<reference evidence="1" key="2">
    <citation type="submission" date="2020-09" db="EMBL/GenBank/DDBJ databases">
        <authorList>
            <person name="Sun Q."/>
            <person name="Kim S."/>
        </authorList>
    </citation>
    <scope>NUCLEOTIDE SEQUENCE</scope>
    <source>
        <strain evidence="1">KCTC 12710</strain>
    </source>
</reference>
<gene>
    <name evidence="1" type="ORF">GCM10007028_17490</name>
</gene>
<dbReference type="AlphaFoldDB" id="A0A918QZU4"/>
<reference evidence="1" key="1">
    <citation type="journal article" date="2014" name="Int. J. Syst. Evol. Microbiol.">
        <title>Complete genome sequence of Corynebacterium casei LMG S-19264T (=DSM 44701T), isolated from a smear-ripened cheese.</title>
        <authorList>
            <consortium name="US DOE Joint Genome Institute (JGI-PGF)"/>
            <person name="Walter F."/>
            <person name="Albersmeier A."/>
            <person name="Kalinowski J."/>
            <person name="Ruckert C."/>
        </authorList>
    </citation>
    <scope>NUCLEOTIDE SEQUENCE</scope>
    <source>
        <strain evidence="1">KCTC 12710</strain>
    </source>
</reference>
<keyword evidence="2" id="KW-1185">Reference proteome</keyword>
<name>A0A918QZU4_9FLAO</name>
<evidence type="ECO:0000313" key="1">
    <source>
        <dbReference type="EMBL" id="GGZ80640.1"/>
    </source>
</evidence>
<organism evidence="1 2">
    <name type="scientific">Algibacter mikhailovii</name>
    <dbReference type="NCBI Taxonomy" id="425498"/>
    <lineage>
        <taxon>Bacteria</taxon>
        <taxon>Pseudomonadati</taxon>
        <taxon>Bacteroidota</taxon>
        <taxon>Flavobacteriia</taxon>
        <taxon>Flavobacteriales</taxon>
        <taxon>Flavobacteriaceae</taxon>
        <taxon>Algibacter</taxon>
    </lineage>
</organism>
<protein>
    <recommendedName>
        <fullName evidence="3">MerR family transcriptional regulator</fullName>
    </recommendedName>
</protein>
<comment type="caution">
    <text evidence="1">The sequence shown here is derived from an EMBL/GenBank/DDBJ whole genome shotgun (WGS) entry which is preliminary data.</text>
</comment>
<dbReference type="RefSeq" id="WP_189360418.1">
    <property type="nucleotide sequence ID" value="NZ_BMWZ01000004.1"/>
</dbReference>
<dbReference type="Pfam" id="PF13591">
    <property type="entry name" value="MerR_2"/>
    <property type="match status" value="1"/>
</dbReference>
<accession>A0A918QZU4</accession>
<dbReference type="Proteomes" id="UP000636004">
    <property type="component" value="Unassembled WGS sequence"/>
</dbReference>
<dbReference type="Gene3D" id="1.10.1660.10">
    <property type="match status" value="1"/>
</dbReference>
<dbReference type="EMBL" id="BMWZ01000004">
    <property type="protein sequence ID" value="GGZ80640.1"/>
    <property type="molecule type" value="Genomic_DNA"/>
</dbReference>
<proteinExistence type="predicted"/>
<evidence type="ECO:0000313" key="2">
    <source>
        <dbReference type="Proteomes" id="UP000636004"/>
    </source>
</evidence>